<keyword evidence="1" id="KW-0732">Signal</keyword>
<evidence type="ECO:0000259" key="2">
    <source>
        <dbReference type="Pfam" id="PF07699"/>
    </source>
</evidence>
<feature type="domain" description="Tyrosine-protein kinase ephrin type A/B receptor-like" evidence="2">
    <location>
        <begin position="503"/>
        <end position="550"/>
    </location>
</feature>
<protein>
    <recommendedName>
        <fullName evidence="2">Tyrosine-protein kinase ephrin type A/B receptor-like domain-containing protein</fullName>
    </recommendedName>
</protein>
<dbReference type="EMBL" id="FNXT01000318">
    <property type="protein sequence ID" value="SZX63441.1"/>
    <property type="molecule type" value="Genomic_DNA"/>
</dbReference>
<dbReference type="Gene3D" id="2.10.50.10">
    <property type="entry name" value="Tumor Necrosis Factor Receptor, subunit A, domain 2"/>
    <property type="match status" value="2"/>
</dbReference>
<name>A0A383VE19_TETOB</name>
<dbReference type="Proteomes" id="UP000256970">
    <property type="component" value="Unassembled WGS sequence"/>
</dbReference>
<gene>
    <name evidence="3" type="ORF">BQ4739_LOCUS3988</name>
</gene>
<dbReference type="PANTHER" id="PTHR46967:SF2">
    <property type="entry name" value="SUSHI, VON WILLEBRAND FACTOR TYPE A, EGF AND PENTRAXIN DOMAIN-CONTAINING PROTEIN 1-LIKE"/>
    <property type="match status" value="1"/>
</dbReference>
<reference evidence="3 4" key="1">
    <citation type="submission" date="2016-10" db="EMBL/GenBank/DDBJ databases">
        <authorList>
            <person name="Cai Z."/>
        </authorList>
    </citation>
    <scope>NUCLEOTIDE SEQUENCE [LARGE SCALE GENOMIC DNA]</scope>
</reference>
<feature type="signal peptide" evidence="1">
    <location>
        <begin position="1"/>
        <end position="22"/>
    </location>
</feature>
<organism evidence="3 4">
    <name type="scientific">Tetradesmus obliquus</name>
    <name type="common">Green alga</name>
    <name type="synonym">Acutodesmus obliquus</name>
    <dbReference type="NCBI Taxonomy" id="3088"/>
    <lineage>
        <taxon>Eukaryota</taxon>
        <taxon>Viridiplantae</taxon>
        <taxon>Chlorophyta</taxon>
        <taxon>core chlorophytes</taxon>
        <taxon>Chlorophyceae</taxon>
        <taxon>CS clade</taxon>
        <taxon>Sphaeropleales</taxon>
        <taxon>Scenedesmaceae</taxon>
        <taxon>Tetradesmus</taxon>
    </lineage>
</organism>
<evidence type="ECO:0000313" key="4">
    <source>
        <dbReference type="Proteomes" id="UP000256970"/>
    </source>
</evidence>
<dbReference type="AlphaFoldDB" id="A0A383VE19"/>
<dbReference type="PANTHER" id="PTHR46967">
    <property type="entry name" value="INSULIN-LIKE GROWTH FACTOR BINDING PROTEIN,N-TERMINAL"/>
    <property type="match status" value="1"/>
</dbReference>
<dbReference type="SMART" id="SM01411">
    <property type="entry name" value="Ephrin_rec_like"/>
    <property type="match status" value="7"/>
</dbReference>
<accession>A0A383VE19</accession>
<dbReference type="InterPro" id="IPR009030">
    <property type="entry name" value="Growth_fac_rcpt_cys_sf"/>
</dbReference>
<dbReference type="InterPro" id="IPR011641">
    <property type="entry name" value="Tyr-kin_ephrin_A/B_rcpt-like"/>
</dbReference>
<feature type="domain" description="Tyrosine-protein kinase ephrin type A/B receptor-like" evidence="2">
    <location>
        <begin position="220"/>
        <end position="259"/>
    </location>
</feature>
<dbReference type="SUPFAM" id="SSF57184">
    <property type="entry name" value="Growth factor receptor domain"/>
    <property type="match status" value="1"/>
</dbReference>
<proteinExistence type="predicted"/>
<evidence type="ECO:0000256" key="1">
    <source>
        <dbReference type="SAM" id="SignalP"/>
    </source>
</evidence>
<sequence>MPFSIVCLVLVCLSSFGGSATGNQDATVALAGATAGHRRLLQADQATCPSGCDTVPGACVVDSTSGLFRCTRCLNKRVPRSDGSCGCDVGRYLVNNPATCEDCGIGFYCPGGKASSSQQYSCNWANNSTTEGLTTRIFRASSRANCVAMPGYRYIPSTAGQPTAARCPANTFSAYTGRQARCSPCPAGMKTDPDENGLRTSAGVCKVPPGWFWAGTAVARCPKGEYRVGYVDTAAAYSCQRCPAGTTTQHANSTSLSHCNVLLRGYHWLSTTDKMQQTPATEICPQNSYCPGGPTPDSDSGMVSCSTIATGLWTKGLGASAPSECMIPPRHYFTAAGSSGVVAKCPNGDADNPNGFYQPEWVQYNGAATTCTACGAGILSDDKEPLSIYDVSDDGSGAPTAKLVPKTDQSCYILRGQGMVVAAVSNSGKPLYKAVTCGSNQFGASGDAPDDVSYGLGVQICHDCLTGTVTVDATTAASNPDKYHYDTSSGAFYSPDACITLPGYQYNGNSATPCPKGWYNPAVGDSASKCSECPDGTTTAGTASKSIDDCALLLPGWQYPYTADPYASLSLCEIGSYYAKSDRDIKANSVEGKCTPCPDGKMTSETGASDITQCDVCPAGKGTTSTSNGACEECPNGTYGSCSRAPSQLSCQACPTAIPYSFAYGGDLNVFTSPVVSKEGSTSASLCMPEFAQVENGNWKLSSSGSMEAAVGASSLPACVEACRSQSSCQFLTFDYAAADETKCMLRGGGGTGSTSAIAYKIMPTSGIVQAQGMGFGGFSAWGDANAAEVGSVTQEMLL</sequence>
<feature type="chain" id="PRO_5017078417" description="Tyrosine-protein kinase ephrin type A/B receptor-like domain-containing protein" evidence="1">
    <location>
        <begin position="23"/>
        <end position="799"/>
    </location>
</feature>
<evidence type="ECO:0000313" key="3">
    <source>
        <dbReference type="EMBL" id="SZX63441.1"/>
    </source>
</evidence>
<dbReference type="STRING" id="3088.A0A383VE19"/>
<keyword evidence="4" id="KW-1185">Reference proteome</keyword>
<dbReference type="Pfam" id="PF07699">
    <property type="entry name" value="Ephrin_rec_like"/>
    <property type="match status" value="2"/>
</dbReference>